<keyword evidence="1" id="KW-0175">Coiled coil</keyword>
<dbReference type="Proteomes" id="UP001215151">
    <property type="component" value="Unassembled WGS sequence"/>
</dbReference>
<evidence type="ECO:0000256" key="2">
    <source>
        <dbReference type="SAM" id="MobiDB-lite"/>
    </source>
</evidence>
<name>A0AAD7TFI9_9APHY</name>
<keyword evidence="4" id="KW-1185">Reference proteome</keyword>
<reference evidence="3" key="1">
    <citation type="submission" date="2022-11" db="EMBL/GenBank/DDBJ databases">
        <title>Genome Sequence of Cubamyces cubensis.</title>
        <authorList>
            <person name="Buettner E."/>
        </authorList>
    </citation>
    <scope>NUCLEOTIDE SEQUENCE</scope>
    <source>
        <strain evidence="3">MPL-01</strain>
    </source>
</reference>
<feature type="region of interest" description="Disordered" evidence="2">
    <location>
        <begin position="1"/>
        <end position="52"/>
    </location>
</feature>
<dbReference type="AlphaFoldDB" id="A0AAD7TFI9"/>
<proteinExistence type="predicted"/>
<feature type="coiled-coil region" evidence="1">
    <location>
        <begin position="59"/>
        <end position="93"/>
    </location>
</feature>
<accession>A0AAD7TFI9</accession>
<dbReference type="EMBL" id="JAPEVG010000805">
    <property type="protein sequence ID" value="KAJ8455218.1"/>
    <property type="molecule type" value="Genomic_DNA"/>
</dbReference>
<protein>
    <submittedName>
        <fullName evidence="3">Uncharacterized protein</fullName>
    </submittedName>
</protein>
<sequence length="113" mass="12818">METPQHRHVRPEGPVRTNSSGRGPKHEDRAGSSAPYPQSASGIKASASMHRGTRYKEKFQALREKYDAVTATREEYERELVRADEKLKRLQEECKCSGHRRPCSTYAATLPHP</sequence>
<comment type="caution">
    <text evidence="3">The sequence shown here is derived from an EMBL/GenBank/DDBJ whole genome shotgun (WGS) entry which is preliminary data.</text>
</comment>
<evidence type="ECO:0000313" key="4">
    <source>
        <dbReference type="Proteomes" id="UP001215151"/>
    </source>
</evidence>
<evidence type="ECO:0000313" key="3">
    <source>
        <dbReference type="EMBL" id="KAJ8455218.1"/>
    </source>
</evidence>
<gene>
    <name evidence="3" type="ORF">ONZ51_g12569</name>
</gene>
<organism evidence="3 4">
    <name type="scientific">Trametes cubensis</name>
    <dbReference type="NCBI Taxonomy" id="1111947"/>
    <lineage>
        <taxon>Eukaryota</taxon>
        <taxon>Fungi</taxon>
        <taxon>Dikarya</taxon>
        <taxon>Basidiomycota</taxon>
        <taxon>Agaricomycotina</taxon>
        <taxon>Agaricomycetes</taxon>
        <taxon>Polyporales</taxon>
        <taxon>Polyporaceae</taxon>
        <taxon>Trametes</taxon>
    </lineage>
</organism>
<evidence type="ECO:0000256" key="1">
    <source>
        <dbReference type="SAM" id="Coils"/>
    </source>
</evidence>